<sequence>MPTEQLLASISSAASAASGGQYRKVVDAEFQEDEAGAPEPVELFYVPATSRKRSSGHWEIRLQGRTGTLLESLRGDALLPQDLGPAFKVVDTRTRDARRFTHQPLAQLVSEVVDDFEQDQQDQPSQGGVDNIQDHRAITSVIRRWHVSRFNWVVAAAGLCQVW</sequence>
<protein>
    <submittedName>
        <fullName evidence="1">Uncharacterized protein</fullName>
    </submittedName>
</protein>
<gene>
    <name evidence="1" type="ORF">SNAT2548_LOCUS10225</name>
</gene>
<evidence type="ECO:0000313" key="2">
    <source>
        <dbReference type="Proteomes" id="UP000604046"/>
    </source>
</evidence>
<reference evidence="1" key="1">
    <citation type="submission" date="2021-02" db="EMBL/GenBank/DDBJ databases">
        <authorList>
            <person name="Dougan E. K."/>
            <person name="Rhodes N."/>
            <person name="Thang M."/>
            <person name="Chan C."/>
        </authorList>
    </citation>
    <scope>NUCLEOTIDE SEQUENCE</scope>
</reference>
<evidence type="ECO:0000313" key="1">
    <source>
        <dbReference type="EMBL" id="CAE7236711.1"/>
    </source>
</evidence>
<name>A0A812L6K5_9DINO</name>
<comment type="caution">
    <text evidence="1">The sequence shown here is derived from an EMBL/GenBank/DDBJ whole genome shotgun (WGS) entry which is preliminary data.</text>
</comment>
<accession>A0A812L6K5</accession>
<dbReference type="EMBL" id="CAJNDS010000835">
    <property type="protein sequence ID" value="CAE7236711.1"/>
    <property type="molecule type" value="Genomic_DNA"/>
</dbReference>
<dbReference type="Proteomes" id="UP000604046">
    <property type="component" value="Unassembled WGS sequence"/>
</dbReference>
<organism evidence="1 2">
    <name type="scientific">Symbiodinium natans</name>
    <dbReference type="NCBI Taxonomy" id="878477"/>
    <lineage>
        <taxon>Eukaryota</taxon>
        <taxon>Sar</taxon>
        <taxon>Alveolata</taxon>
        <taxon>Dinophyceae</taxon>
        <taxon>Suessiales</taxon>
        <taxon>Symbiodiniaceae</taxon>
        <taxon>Symbiodinium</taxon>
    </lineage>
</organism>
<dbReference type="OrthoDB" id="10624426at2759"/>
<dbReference type="AlphaFoldDB" id="A0A812L6K5"/>
<proteinExistence type="predicted"/>
<keyword evidence="2" id="KW-1185">Reference proteome</keyword>